<proteinExistence type="inferred from homology"/>
<dbReference type="InterPro" id="IPR000120">
    <property type="entry name" value="Amidase"/>
</dbReference>
<comment type="caution">
    <text evidence="3">The sequence shown here is derived from an EMBL/GenBank/DDBJ whole genome shotgun (WGS) entry which is preliminary data.</text>
</comment>
<protein>
    <submittedName>
        <fullName evidence="3">Aspartyl-tRNA(Asn)/glutamyl-tRNA(Gln) amidotransferase subunit A</fullName>
        <ecNumber evidence="3">6.3.5.6</ecNumber>
        <ecNumber evidence="3">6.3.5.7</ecNumber>
    </submittedName>
</protein>
<keyword evidence="4" id="KW-1185">Reference proteome</keyword>
<dbReference type="GO" id="GO:0016740">
    <property type="term" value="F:transferase activity"/>
    <property type="evidence" value="ECO:0007669"/>
    <property type="project" value="UniProtKB-KW"/>
</dbReference>
<dbReference type="GO" id="GO:0050566">
    <property type="term" value="F:asparaginyl-tRNA synthase (glutamine-hydrolyzing) activity"/>
    <property type="evidence" value="ECO:0007669"/>
    <property type="project" value="UniProtKB-EC"/>
</dbReference>
<dbReference type="InterPro" id="IPR023631">
    <property type="entry name" value="Amidase_dom"/>
</dbReference>
<dbReference type="RefSeq" id="WP_183965793.1">
    <property type="nucleotide sequence ID" value="NZ_BAABBZ010000007.1"/>
</dbReference>
<dbReference type="AlphaFoldDB" id="A0A7W6DS26"/>
<dbReference type="GO" id="GO:0050567">
    <property type="term" value="F:glutaminyl-tRNA synthase (glutamine-hydrolyzing) activity"/>
    <property type="evidence" value="ECO:0007669"/>
    <property type="project" value="UniProtKB-EC"/>
</dbReference>
<dbReference type="EC" id="6.3.5.7" evidence="3"/>
<dbReference type="Gene3D" id="3.90.1300.10">
    <property type="entry name" value="Amidase signature (AS) domain"/>
    <property type="match status" value="1"/>
</dbReference>
<dbReference type="PANTHER" id="PTHR11895:SF7">
    <property type="entry name" value="GLUTAMYL-TRNA(GLN) AMIDOTRANSFERASE SUBUNIT A, MITOCHONDRIAL"/>
    <property type="match status" value="1"/>
</dbReference>
<comment type="similarity">
    <text evidence="1">Belongs to the amidase family.</text>
</comment>
<dbReference type="SUPFAM" id="SSF75304">
    <property type="entry name" value="Amidase signature (AS) enzymes"/>
    <property type="match status" value="1"/>
</dbReference>
<organism evidence="3 4">
    <name type="scientific">Sagittula marina</name>
    <dbReference type="NCBI Taxonomy" id="943940"/>
    <lineage>
        <taxon>Bacteria</taxon>
        <taxon>Pseudomonadati</taxon>
        <taxon>Pseudomonadota</taxon>
        <taxon>Alphaproteobacteria</taxon>
        <taxon>Rhodobacterales</taxon>
        <taxon>Roseobacteraceae</taxon>
        <taxon>Sagittula</taxon>
    </lineage>
</organism>
<dbReference type="InterPro" id="IPR036928">
    <property type="entry name" value="AS_sf"/>
</dbReference>
<dbReference type="Proteomes" id="UP000541426">
    <property type="component" value="Unassembled WGS sequence"/>
</dbReference>
<sequence>MTARMEVGRLPDACALIQGFRDGTADPVQVMRDHLATIARLDPVLNAFSARASDAMDCAEDARARWANDTPKGPLDGLPIIIKDNLVSAGLPAAWGNAELASRTPTLDELPVAALRAAGAIVVGKGNTPEFAVEGYTGNTTFGTTRNPFDPALTPGGSSGGVVAAVACGMAVAGLGTDGGGSIRRPAGYTGLWGLKPGIGTVQRGKGLPQVLLDFETVGPITRSARDLALFQSVLAPIPDVTDRPLRILAVSRIKDAPCDPGILSSFASTVARLRALGHSVVKQPLPLDLEPLGEVWTGMAEIGLAHLARIDPVVMKTAADKYQAMAARGAARSAVDLYEALSRVFTLREAVRGLWGFDAVLMPTAAAPPWSATQAYPDTIGGQPVGPRGHAVYTGWVNAAGLPALAFPGEPMNGLPIGMQLIGDHGAEAMLLQMARALDR</sequence>
<keyword evidence="3" id="KW-0436">Ligase</keyword>
<evidence type="ECO:0000313" key="3">
    <source>
        <dbReference type="EMBL" id="MBB3985857.1"/>
    </source>
</evidence>
<dbReference type="EC" id="6.3.5.6" evidence="3"/>
<evidence type="ECO:0000256" key="1">
    <source>
        <dbReference type="ARBA" id="ARBA00009199"/>
    </source>
</evidence>
<dbReference type="PANTHER" id="PTHR11895">
    <property type="entry name" value="TRANSAMIDASE"/>
    <property type="match status" value="1"/>
</dbReference>
<gene>
    <name evidence="3" type="ORF">GGQ68_002195</name>
</gene>
<dbReference type="EMBL" id="JACIEJ010000005">
    <property type="protein sequence ID" value="MBB3985857.1"/>
    <property type="molecule type" value="Genomic_DNA"/>
</dbReference>
<evidence type="ECO:0000259" key="2">
    <source>
        <dbReference type="Pfam" id="PF01425"/>
    </source>
</evidence>
<keyword evidence="3" id="KW-0808">Transferase</keyword>
<accession>A0A7W6DS26</accession>
<evidence type="ECO:0000313" key="4">
    <source>
        <dbReference type="Proteomes" id="UP000541426"/>
    </source>
</evidence>
<dbReference type="Pfam" id="PF01425">
    <property type="entry name" value="Amidase"/>
    <property type="match status" value="1"/>
</dbReference>
<feature type="domain" description="Amidase" evidence="2">
    <location>
        <begin position="31"/>
        <end position="433"/>
    </location>
</feature>
<reference evidence="3 4" key="1">
    <citation type="submission" date="2020-08" db="EMBL/GenBank/DDBJ databases">
        <title>Genomic Encyclopedia of Type Strains, Phase IV (KMG-IV): sequencing the most valuable type-strain genomes for metagenomic binning, comparative biology and taxonomic classification.</title>
        <authorList>
            <person name="Goeker M."/>
        </authorList>
    </citation>
    <scope>NUCLEOTIDE SEQUENCE [LARGE SCALE GENOMIC DNA]</scope>
    <source>
        <strain evidence="3 4">DSM 102235</strain>
    </source>
</reference>
<name>A0A7W6DS26_9RHOB</name>